<keyword evidence="2 9" id="KW-0808">Transferase</keyword>
<evidence type="ECO:0000256" key="6">
    <source>
        <dbReference type="ARBA" id="ARBA00023277"/>
    </source>
</evidence>
<dbReference type="InterPro" id="IPR010737">
    <property type="entry name" value="4-carb_acid_sugar_kinase_N"/>
</dbReference>
<evidence type="ECO:0000256" key="4">
    <source>
        <dbReference type="ARBA" id="ARBA00022777"/>
    </source>
</evidence>
<dbReference type="InterPro" id="IPR042213">
    <property type="entry name" value="NBD_C_sf"/>
</dbReference>
<dbReference type="Gene3D" id="3.40.980.20">
    <property type="entry name" value="Four-carbon acid sugar kinase, nucleotide binding domain"/>
    <property type="match status" value="1"/>
</dbReference>
<name>A0ABD5UUW4_9EURY</name>
<comment type="caution">
    <text evidence="9">The sequence shown here is derived from an EMBL/GenBank/DDBJ whole genome shotgun (WGS) entry which is preliminary data.</text>
</comment>
<evidence type="ECO:0000256" key="3">
    <source>
        <dbReference type="ARBA" id="ARBA00022741"/>
    </source>
</evidence>
<dbReference type="EMBL" id="JBHSXL010000009">
    <property type="protein sequence ID" value="MFC6892908.1"/>
    <property type="molecule type" value="Genomic_DNA"/>
</dbReference>
<dbReference type="RefSeq" id="WP_379743949.1">
    <property type="nucleotide sequence ID" value="NZ_JBHSVN010000001.1"/>
</dbReference>
<dbReference type="EC" id="2.7.1.-" evidence="9"/>
<dbReference type="GO" id="GO:0005524">
    <property type="term" value="F:ATP binding"/>
    <property type="evidence" value="ECO:0007669"/>
    <property type="project" value="UniProtKB-KW"/>
</dbReference>
<proteinExistence type="inferred from homology"/>
<feature type="domain" description="Four-carbon acid sugar kinase N-terminal" evidence="7">
    <location>
        <begin position="8"/>
        <end position="249"/>
    </location>
</feature>
<keyword evidence="10" id="KW-1185">Reference proteome</keyword>
<dbReference type="Gene3D" id="3.40.50.10840">
    <property type="entry name" value="Putative sugar-binding, N-terminal domain"/>
    <property type="match status" value="1"/>
</dbReference>
<protein>
    <submittedName>
        <fullName evidence="9">Four-carbon acid sugar kinase family protein</fullName>
        <ecNumber evidence="9">2.7.1.-</ecNumber>
    </submittedName>
</protein>
<keyword evidence="3" id="KW-0547">Nucleotide-binding</keyword>
<keyword evidence="5" id="KW-0067">ATP-binding</keyword>
<feature type="domain" description="Four-carbon acid sugar kinase nucleotide binding" evidence="8">
    <location>
        <begin position="275"/>
        <end position="445"/>
    </location>
</feature>
<dbReference type="InterPro" id="IPR037051">
    <property type="entry name" value="4-carb_acid_sugar_kinase_N_sf"/>
</dbReference>
<dbReference type="GO" id="GO:0016301">
    <property type="term" value="F:kinase activity"/>
    <property type="evidence" value="ECO:0007669"/>
    <property type="project" value="UniProtKB-KW"/>
</dbReference>
<dbReference type="Pfam" id="PF17042">
    <property type="entry name" value="NBD_C"/>
    <property type="match status" value="1"/>
</dbReference>
<evidence type="ECO:0000313" key="9">
    <source>
        <dbReference type="EMBL" id="MFC6892908.1"/>
    </source>
</evidence>
<dbReference type="AlphaFoldDB" id="A0ABD5UUW4"/>
<dbReference type="InterPro" id="IPR031475">
    <property type="entry name" value="NBD_C"/>
</dbReference>
<evidence type="ECO:0000256" key="1">
    <source>
        <dbReference type="ARBA" id="ARBA00005715"/>
    </source>
</evidence>
<dbReference type="Pfam" id="PF07005">
    <property type="entry name" value="SBD_N"/>
    <property type="match status" value="1"/>
</dbReference>
<sequence>MSESDVDLAYYGDDLTGSTDAMEALALGGVRTALFLDPPSPEELTGRFADLEAVGVAGRSRSMSPAEMDERLPAVFERFAELDPSLVQYKVCSTFDSAPETGSIGHAIDVAQPVFESPFVPVVVGVPALERYVVFGNLFATVGDRTYRLDRHPTMSEHPTTPMTESDLGRHLRDQTDRDIDRFDLLALESGDADAEFAGLLETDPEIVVFDAVDGSHLQTVGRLVWERAAESTEGPVFAVGSSGLDYALTAHWSETDGTSRRDVPSGPDPVDQLLVMSGSASPETANQISNAIADERFDGIRLDTSALVRPDGTESERERVIREAMDALERGQSVVIYSARGPDDPAIEETRTAAPDDVDVGERIGTTQGEILEAVLRESNVDRVCVAGGDTSGYVTPALDVYALEYHRPLAPGSPLCVASSDDERFDGIQVCLKGGQTGGEHFFETVRRGGSDAWP</sequence>
<dbReference type="SUPFAM" id="SSF142764">
    <property type="entry name" value="YgbK-like"/>
    <property type="match status" value="1"/>
</dbReference>
<dbReference type="Proteomes" id="UP001596296">
    <property type="component" value="Unassembled WGS sequence"/>
</dbReference>
<gene>
    <name evidence="9" type="ORF">ACFQE9_09870</name>
</gene>
<accession>A0ABD5UUW4</accession>
<evidence type="ECO:0000256" key="5">
    <source>
        <dbReference type="ARBA" id="ARBA00022840"/>
    </source>
</evidence>
<evidence type="ECO:0000256" key="2">
    <source>
        <dbReference type="ARBA" id="ARBA00022679"/>
    </source>
</evidence>
<evidence type="ECO:0000259" key="8">
    <source>
        <dbReference type="Pfam" id="PF17042"/>
    </source>
</evidence>
<evidence type="ECO:0000259" key="7">
    <source>
        <dbReference type="Pfam" id="PF07005"/>
    </source>
</evidence>
<organism evidence="9 10">
    <name type="scientific">Halopenitus salinus</name>
    <dbReference type="NCBI Taxonomy" id="1198295"/>
    <lineage>
        <taxon>Archaea</taxon>
        <taxon>Methanobacteriati</taxon>
        <taxon>Methanobacteriota</taxon>
        <taxon>Stenosarchaea group</taxon>
        <taxon>Halobacteria</taxon>
        <taxon>Halobacteriales</taxon>
        <taxon>Haloferacaceae</taxon>
        <taxon>Halopenitus</taxon>
    </lineage>
</organism>
<keyword evidence="6" id="KW-0119">Carbohydrate metabolism</keyword>
<keyword evidence="4 9" id="KW-0418">Kinase</keyword>
<reference evidence="9 10" key="1">
    <citation type="journal article" date="2019" name="Int. J. Syst. Evol. Microbiol.">
        <title>The Global Catalogue of Microorganisms (GCM) 10K type strain sequencing project: providing services to taxonomists for standard genome sequencing and annotation.</title>
        <authorList>
            <consortium name="The Broad Institute Genomics Platform"/>
            <consortium name="The Broad Institute Genome Sequencing Center for Infectious Disease"/>
            <person name="Wu L."/>
            <person name="Ma J."/>
        </authorList>
    </citation>
    <scope>NUCLEOTIDE SEQUENCE [LARGE SCALE GENOMIC DNA]</scope>
    <source>
        <strain evidence="9 10">SKJ47</strain>
    </source>
</reference>
<evidence type="ECO:0000313" key="10">
    <source>
        <dbReference type="Proteomes" id="UP001596296"/>
    </source>
</evidence>
<comment type="similarity">
    <text evidence="1">Belongs to the four-carbon acid sugar kinase family.</text>
</comment>